<evidence type="ECO:0000313" key="3">
    <source>
        <dbReference type="Proteomes" id="UP000717364"/>
    </source>
</evidence>
<dbReference type="GO" id="GO:0051604">
    <property type="term" value="P:protein maturation"/>
    <property type="evidence" value="ECO:0007669"/>
    <property type="project" value="TreeGrafter"/>
</dbReference>
<dbReference type="GO" id="GO:1902670">
    <property type="term" value="F:carbon dioxide binding"/>
    <property type="evidence" value="ECO:0007669"/>
    <property type="project" value="TreeGrafter"/>
</dbReference>
<comment type="similarity">
    <text evidence="1">Belongs to the HupF/HypC family.</text>
</comment>
<reference evidence="2" key="2">
    <citation type="journal article" date="2021" name="Mar. Drugs">
        <title>Genome Reduction and Secondary Metabolism of the Marine Sponge-Associated Cyanobacterium Leptothoe.</title>
        <authorList>
            <person name="Konstantinou D."/>
            <person name="Popin R.V."/>
            <person name="Fewer D.P."/>
            <person name="Sivonen K."/>
            <person name="Gkelis S."/>
        </authorList>
    </citation>
    <scope>NUCLEOTIDE SEQUENCE</scope>
    <source>
        <strain evidence="2">TAU-MAC 1115</strain>
    </source>
</reference>
<reference evidence="2" key="1">
    <citation type="submission" date="2020-11" db="EMBL/GenBank/DDBJ databases">
        <authorList>
            <person name="Konstantinou D."/>
            <person name="Gkelis S."/>
            <person name="Popin R."/>
            <person name="Fewer D."/>
            <person name="Sivonen K."/>
        </authorList>
    </citation>
    <scope>NUCLEOTIDE SEQUENCE</scope>
    <source>
        <strain evidence="2">TAU-MAC 1115</strain>
    </source>
</reference>
<dbReference type="PANTHER" id="PTHR35177">
    <property type="entry name" value="HYDROGENASE MATURATION FACTOR HYBG"/>
    <property type="match status" value="1"/>
</dbReference>
<dbReference type="PROSITE" id="PS01097">
    <property type="entry name" value="HUPF_HYPC"/>
    <property type="match status" value="1"/>
</dbReference>
<protein>
    <submittedName>
        <fullName evidence="2">HypC/HybG/HupF family hydrogenase formation chaperone</fullName>
    </submittedName>
</protein>
<organism evidence="2 3">
    <name type="scientific">Leptothoe spongobia TAU-MAC 1115</name>
    <dbReference type="NCBI Taxonomy" id="1967444"/>
    <lineage>
        <taxon>Bacteria</taxon>
        <taxon>Bacillati</taxon>
        <taxon>Cyanobacteriota</taxon>
        <taxon>Cyanophyceae</taxon>
        <taxon>Nodosilineales</taxon>
        <taxon>Cymatolegaceae</taxon>
        <taxon>Leptothoe</taxon>
        <taxon>Leptothoe spongobia</taxon>
    </lineage>
</organism>
<dbReference type="RefSeq" id="WP_215608984.1">
    <property type="nucleotide sequence ID" value="NZ_JADOES010000018.1"/>
</dbReference>
<dbReference type="PANTHER" id="PTHR35177:SF2">
    <property type="entry name" value="HYDROGENASE MATURATION FACTOR HYBG"/>
    <property type="match status" value="1"/>
</dbReference>
<comment type="caution">
    <text evidence="2">The sequence shown here is derived from an EMBL/GenBank/DDBJ whole genome shotgun (WGS) entry which is preliminary data.</text>
</comment>
<dbReference type="Gene3D" id="2.30.30.140">
    <property type="match status" value="1"/>
</dbReference>
<dbReference type="Pfam" id="PF01455">
    <property type="entry name" value="HupF_HypC"/>
    <property type="match status" value="1"/>
</dbReference>
<dbReference type="NCBIfam" id="TIGR00074">
    <property type="entry name" value="hypC_hupF"/>
    <property type="match status" value="1"/>
</dbReference>
<name>A0A947DF64_9CYAN</name>
<proteinExistence type="inferred from homology"/>
<keyword evidence="3" id="KW-1185">Reference proteome</keyword>
<dbReference type="FunFam" id="2.30.30.140:FF:000022">
    <property type="entry name" value="Hydrogenase assembly chaperone HybG"/>
    <property type="match status" value="1"/>
</dbReference>
<evidence type="ECO:0000256" key="1">
    <source>
        <dbReference type="ARBA" id="ARBA00006018"/>
    </source>
</evidence>
<accession>A0A947DF64</accession>
<dbReference type="SUPFAM" id="SSF159127">
    <property type="entry name" value="HupF/HypC-like"/>
    <property type="match status" value="1"/>
</dbReference>
<dbReference type="InterPro" id="IPR001109">
    <property type="entry name" value="Hydrogenase_HupF/HypC"/>
</dbReference>
<dbReference type="PRINTS" id="PR00445">
    <property type="entry name" value="HUPFHYPC"/>
</dbReference>
<dbReference type="GO" id="GO:0005506">
    <property type="term" value="F:iron ion binding"/>
    <property type="evidence" value="ECO:0007669"/>
    <property type="project" value="TreeGrafter"/>
</dbReference>
<dbReference type="AlphaFoldDB" id="A0A947DF64"/>
<evidence type="ECO:0000313" key="2">
    <source>
        <dbReference type="EMBL" id="MBT9315917.1"/>
    </source>
</evidence>
<dbReference type="EMBL" id="JADOES010000018">
    <property type="protein sequence ID" value="MBT9315917.1"/>
    <property type="molecule type" value="Genomic_DNA"/>
</dbReference>
<dbReference type="InterPro" id="IPR019812">
    <property type="entry name" value="Hydgase_assmbl_chp_CS"/>
</dbReference>
<sequence length="79" mass="8493">MCLAVPGKIISIEGEGLTRMGRVSFEGVVREVSLACVPEAQLSDYVVVHVGFAISKLDVQAAEQTLNYLQQLEAIAKSD</sequence>
<dbReference type="Proteomes" id="UP000717364">
    <property type="component" value="Unassembled WGS sequence"/>
</dbReference>
<gene>
    <name evidence="2" type="ORF">IXB50_10830</name>
</gene>